<dbReference type="AlphaFoldDB" id="A0A6A4VYV4"/>
<dbReference type="GO" id="GO:0030425">
    <property type="term" value="C:dendrite"/>
    <property type="evidence" value="ECO:0007669"/>
    <property type="project" value="TreeGrafter"/>
</dbReference>
<dbReference type="GO" id="GO:0008088">
    <property type="term" value="P:axo-dendritic transport"/>
    <property type="evidence" value="ECO:0007669"/>
    <property type="project" value="TreeGrafter"/>
</dbReference>
<dbReference type="InterPro" id="IPR028103">
    <property type="entry name" value="Spatacsin"/>
</dbReference>
<feature type="chain" id="PRO_5025580140" evidence="2">
    <location>
        <begin position="28"/>
        <end position="959"/>
    </location>
</feature>
<reference evidence="4 5" key="1">
    <citation type="submission" date="2019-07" db="EMBL/GenBank/DDBJ databases">
        <title>Draft genome assembly of a fouling barnacle, Amphibalanus amphitrite (Darwin, 1854): The first reference genome for Thecostraca.</title>
        <authorList>
            <person name="Kim W."/>
        </authorList>
    </citation>
    <scope>NUCLEOTIDE SEQUENCE [LARGE SCALE GENOMIC DNA]</scope>
    <source>
        <strain evidence="4">SNU_AA5</strain>
        <tissue evidence="4">Soma without cirri and trophi</tissue>
    </source>
</reference>
<protein>
    <submittedName>
        <fullName evidence="4">Spatacsin</fullName>
    </submittedName>
</protein>
<feature type="domain" description="Spatacsin C-terminal" evidence="3">
    <location>
        <begin position="599"/>
        <end position="898"/>
    </location>
</feature>
<evidence type="ECO:0000256" key="1">
    <source>
        <dbReference type="SAM" id="MobiDB-lite"/>
    </source>
</evidence>
<evidence type="ECO:0000313" key="4">
    <source>
        <dbReference type="EMBL" id="KAF0295068.1"/>
    </source>
</evidence>
<gene>
    <name evidence="4" type="primary">Spg11_0</name>
    <name evidence="4" type="ORF">FJT64_007349</name>
</gene>
<dbReference type="GO" id="GO:0005737">
    <property type="term" value="C:cytoplasm"/>
    <property type="evidence" value="ECO:0007669"/>
    <property type="project" value="TreeGrafter"/>
</dbReference>
<name>A0A6A4VYV4_AMPAM</name>
<feature type="signal peptide" evidence="2">
    <location>
        <begin position="1"/>
        <end position="27"/>
    </location>
</feature>
<accession>A0A6A4VYV4</accession>
<dbReference type="GO" id="GO:0007409">
    <property type="term" value="P:axonogenesis"/>
    <property type="evidence" value="ECO:0007669"/>
    <property type="project" value="TreeGrafter"/>
</dbReference>
<organism evidence="4 5">
    <name type="scientific">Amphibalanus amphitrite</name>
    <name type="common">Striped barnacle</name>
    <name type="synonym">Balanus amphitrite</name>
    <dbReference type="NCBI Taxonomy" id="1232801"/>
    <lineage>
        <taxon>Eukaryota</taxon>
        <taxon>Metazoa</taxon>
        <taxon>Ecdysozoa</taxon>
        <taxon>Arthropoda</taxon>
        <taxon>Crustacea</taxon>
        <taxon>Multicrustacea</taxon>
        <taxon>Cirripedia</taxon>
        <taxon>Thoracica</taxon>
        <taxon>Thoracicalcarea</taxon>
        <taxon>Balanomorpha</taxon>
        <taxon>Balanoidea</taxon>
        <taxon>Balanidae</taxon>
        <taxon>Amphibalaninae</taxon>
        <taxon>Amphibalanus</taxon>
    </lineage>
</organism>
<comment type="caution">
    <text evidence="4">The sequence shown here is derived from an EMBL/GenBank/DDBJ whole genome shotgun (WGS) entry which is preliminary data.</text>
</comment>
<keyword evidence="5" id="KW-1185">Reference proteome</keyword>
<dbReference type="InterPro" id="IPR028107">
    <property type="entry name" value="Spatacsin_C_dom"/>
</dbReference>
<evidence type="ECO:0000313" key="5">
    <source>
        <dbReference type="Proteomes" id="UP000440578"/>
    </source>
</evidence>
<keyword evidence="2" id="KW-0732">Signal</keyword>
<dbReference type="PANTHER" id="PTHR13650:SF0">
    <property type="entry name" value="SPATACSIN"/>
    <property type="match status" value="1"/>
</dbReference>
<dbReference type="GO" id="GO:0030424">
    <property type="term" value="C:axon"/>
    <property type="evidence" value="ECO:0007669"/>
    <property type="project" value="TreeGrafter"/>
</dbReference>
<dbReference type="GO" id="GO:0045202">
    <property type="term" value="C:synapse"/>
    <property type="evidence" value="ECO:0007669"/>
    <property type="project" value="TreeGrafter"/>
</dbReference>
<dbReference type="GO" id="GO:0048489">
    <property type="term" value="P:synaptic vesicle transport"/>
    <property type="evidence" value="ECO:0007669"/>
    <property type="project" value="TreeGrafter"/>
</dbReference>
<evidence type="ECO:0000256" key="2">
    <source>
        <dbReference type="SAM" id="SignalP"/>
    </source>
</evidence>
<dbReference type="Pfam" id="PF14649">
    <property type="entry name" value="Spatacsin_C"/>
    <property type="match status" value="1"/>
</dbReference>
<evidence type="ECO:0000259" key="3">
    <source>
        <dbReference type="Pfam" id="PF14649"/>
    </source>
</evidence>
<dbReference type="OrthoDB" id="2018754at2759"/>
<dbReference type="PANTHER" id="PTHR13650">
    <property type="entry name" value="SPATACSIN"/>
    <property type="match status" value="1"/>
</dbReference>
<feature type="region of interest" description="Disordered" evidence="1">
    <location>
        <begin position="388"/>
        <end position="407"/>
    </location>
</feature>
<dbReference type="GO" id="GO:0007268">
    <property type="term" value="P:chemical synaptic transmission"/>
    <property type="evidence" value="ECO:0007669"/>
    <property type="project" value="TreeGrafter"/>
</dbReference>
<dbReference type="EMBL" id="VIIS01001638">
    <property type="protein sequence ID" value="KAF0295068.1"/>
    <property type="molecule type" value="Genomic_DNA"/>
</dbReference>
<sequence>MMLNTSSAVALGRAACCCGCCCCCCAAEQPADTTSKVDTRIPLQPRAIVAKKEAPLAPAVGLGLTAQSWQDDVSAGDCLCGWLETSLSAPTPAEEAACVRLKRLALLAVRTRRLRSLDKALAVFFPDCALRLTIQLLESLMTLEEPHLPAELMLNMMEALRNTTKQQDSELFIYDRHWLSTAVLSLLLSSLSTLLTSAGRARLLGLMIDARLVEMLVTEQAERPDLPLLLRLSTVLGPSAVRLDWLTALPPGGGAEQLRLEASRAVAALCTAGELERADRLALAAGVSPDPVVLTQVTSDLGEVADEDRVTFWRQCSGRFTEKQLSRTEAVAFFRKHAETAVSVSERYVCLKLAWDWLSPDRRADPDCDITALERGVWTAYTRARINGETVEEPEPSPTPSPTHQPLLYRRPLLASGRRPVQPALTPDQLTTVRAVLGQLVDEGHLRQALLVAEYFGATTPDLERMVRLLKLAELCSTPDARQPQSQSELSQLTELVAALRHGSEIGQRVLSCARAATDLQTTYQEVVVTREPLLLLSSVLTGDPAGVDRYRLAADLIHGLQLPDSQVTEVILAQVIAQVKAGVSELDPLLALCPDPVLLGNRLLDTAEDLASFPEADGYGDDCQVGLLVAAHSAHTARLNLQGIGDVMGRARQLVRRLLVKEDFRLMVSLLLGLGRYEEMAYVFELLLREDRLERLLTAGVSDGRLGAALRRHLIRHHPEDTARLRLVTGRFGHHAEAAADWQSRAEQLITSVLQSAPDEHCTETGQLRLREAMDCYRHAATFYRHAERLSSADASLCQAQLVALQISISSGALPLPEGVRPLLLRRSHQQLHTLLTETLPYRAARLVLRAYPERPADWSQLLYRQYLCLGRDEYLTEYLQAEGQLDHSVIAGILKRIRGSARQFSPSRLRRLTLAAAGPELQYRAASQLQLRDVIGALLDTAEAGWLRDTVWKTGGM</sequence>
<dbReference type="Proteomes" id="UP000440578">
    <property type="component" value="Unassembled WGS sequence"/>
</dbReference>
<proteinExistence type="predicted"/>